<feature type="domain" description="Lipocalin/cytosolic fatty-acid binding" evidence="3">
    <location>
        <begin position="8"/>
        <end position="135"/>
    </location>
</feature>
<evidence type="ECO:0000256" key="2">
    <source>
        <dbReference type="ARBA" id="ARBA00023121"/>
    </source>
</evidence>
<sequence>MPIQTDIAGKWNYVSAENFDEYMKEVGIGWAVRTIANKTKPTLEFTVSGDDWTMNSNSTFKNYTLKWTIGKQFDEKTADGRDVSNLFTIENDRLVQIETGKNGGKDSRIERYIENGKLYIVCTSSNVKCTRIYAKA</sequence>
<protein>
    <submittedName>
        <fullName evidence="4">Lipocln_cytosolic_FA-bd_dom domain-containing protein</fullName>
    </submittedName>
</protein>
<reference evidence="4" key="2">
    <citation type="submission" date="2022-06" db="UniProtKB">
        <authorList>
            <consortium name="EnsemblMetazoa"/>
        </authorList>
    </citation>
    <scope>IDENTIFICATION</scope>
    <source>
        <strain evidence="4">DF5081</strain>
    </source>
</reference>
<dbReference type="Pfam" id="PF00061">
    <property type="entry name" value="Lipocalin"/>
    <property type="match status" value="1"/>
</dbReference>
<dbReference type="InterPro" id="IPR031259">
    <property type="entry name" value="ILBP"/>
</dbReference>
<dbReference type="InterPro" id="IPR012674">
    <property type="entry name" value="Calycin"/>
</dbReference>
<dbReference type="PANTHER" id="PTHR11955">
    <property type="entry name" value="FATTY ACID BINDING PROTEIN"/>
    <property type="match status" value="1"/>
</dbReference>
<reference evidence="5" key="1">
    <citation type="submission" date="2010-08" db="EMBL/GenBank/DDBJ databases">
        <authorList>
            <consortium name="Caenorhabditis japonica Sequencing Consortium"/>
            <person name="Wilson R.K."/>
        </authorList>
    </citation>
    <scope>NUCLEOTIDE SEQUENCE [LARGE SCALE GENOMIC DNA]</scope>
    <source>
        <strain evidence="5">DF5081</strain>
    </source>
</reference>
<dbReference type="InterPro" id="IPR000463">
    <property type="entry name" value="Fatty_acid-bd"/>
</dbReference>
<dbReference type="EnsemblMetazoa" id="CJA13351.1">
    <property type="protein sequence ID" value="CJA13351.1"/>
    <property type="gene ID" value="WBGene00132555"/>
</dbReference>
<evidence type="ECO:0000313" key="5">
    <source>
        <dbReference type="Proteomes" id="UP000005237"/>
    </source>
</evidence>
<dbReference type="Proteomes" id="UP000005237">
    <property type="component" value="Unassembled WGS sequence"/>
</dbReference>
<accession>A0A8R1I1V2</accession>
<keyword evidence="2" id="KW-0446">Lipid-binding</keyword>
<proteinExistence type="inferred from homology"/>
<organism evidence="4 5">
    <name type="scientific">Caenorhabditis japonica</name>
    <dbReference type="NCBI Taxonomy" id="281687"/>
    <lineage>
        <taxon>Eukaryota</taxon>
        <taxon>Metazoa</taxon>
        <taxon>Ecdysozoa</taxon>
        <taxon>Nematoda</taxon>
        <taxon>Chromadorea</taxon>
        <taxon>Rhabditida</taxon>
        <taxon>Rhabditina</taxon>
        <taxon>Rhabditomorpha</taxon>
        <taxon>Rhabditoidea</taxon>
        <taxon>Rhabditidae</taxon>
        <taxon>Peloderinae</taxon>
        <taxon>Caenorhabditis</taxon>
    </lineage>
</organism>
<dbReference type="GO" id="GO:0005504">
    <property type="term" value="F:fatty acid binding"/>
    <property type="evidence" value="ECO:0007669"/>
    <property type="project" value="UniProtKB-ARBA"/>
</dbReference>
<dbReference type="PRINTS" id="PR00178">
    <property type="entry name" value="FATTYACIDBP"/>
</dbReference>
<comment type="similarity">
    <text evidence="1">Belongs to the calycin superfamily. Fatty-acid binding protein (FABP) family.</text>
</comment>
<dbReference type="InterPro" id="IPR000566">
    <property type="entry name" value="Lipocln_cytosolic_FA-bd_dom"/>
</dbReference>
<dbReference type="Gene3D" id="2.40.128.20">
    <property type="match status" value="1"/>
</dbReference>
<dbReference type="FunFam" id="2.40.128.20:FF:000001">
    <property type="entry name" value="Fatty acid-binding protein, adipocyte"/>
    <property type="match status" value="1"/>
</dbReference>
<evidence type="ECO:0000256" key="1">
    <source>
        <dbReference type="ARBA" id="ARBA00008390"/>
    </source>
</evidence>
<evidence type="ECO:0000259" key="3">
    <source>
        <dbReference type="Pfam" id="PF00061"/>
    </source>
</evidence>
<keyword evidence="5" id="KW-1185">Reference proteome</keyword>
<evidence type="ECO:0000313" key="4">
    <source>
        <dbReference type="EnsemblMetazoa" id="CJA13351.1"/>
    </source>
</evidence>
<name>A0A8R1I1V2_CAEJA</name>
<dbReference type="AlphaFoldDB" id="A0A8R1I1V2"/>
<dbReference type="SUPFAM" id="SSF50814">
    <property type="entry name" value="Lipocalins"/>
    <property type="match status" value="1"/>
</dbReference>
<dbReference type="CDD" id="cd00742">
    <property type="entry name" value="FABP"/>
    <property type="match status" value="1"/>
</dbReference>